<dbReference type="PROSITE" id="PS01124">
    <property type="entry name" value="HTH_ARAC_FAMILY_2"/>
    <property type="match status" value="1"/>
</dbReference>
<organism evidence="5 6">
    <name type="scientific">Paenibacillus albicereus</name>
    <dbReference type="NCBI Taxonomy" id="2726185"/>
    <lineage>
        <taxon>Bacteria</taxon>
        <taxon>Bacillati</taxon>
        <taxon>Bacillota</taxon>
        <taxon>Bacilli</taxon>
        <taxon>Bacillales</taxon>
        <taxon>Paenibacillaceae</taxon>
        <taxon>Paenibacillus</taxon>
    </lineage>
</organism>
<dbReference type="Pfam" id="PF02311">
    <property type="entry name" value="AraC_binding"/>
    <property type="match status" value="1"/>
</dbReference>
<keyword evidence="6" id="KW-1185">Reference proteome</keyword>
<dbReference type="InterPro" id="IPR014710">
    <property type="entry name" value="RmlC-like_jellyroll"/>
</dbReference>
<dbReference type="EMBL" id="CP051428">
    <property type="protein sequence ID" value="QJC53291.1"/>
    <property type="molecule type" value="Genomic_DNA"/>
</dbReference>
<gene>
    <name evidence="5" type="ORF">HGI30_18055</name>
</gene>
<dbReference type="SMART" id="SM00342">
    <property type="entry name" value="HTH_ARAC"/>
    <property type="match status" value="1"/>
</dbReference>
<dbReference type="RefSeq" id="WP_168908832.1">
    <property type="nucleotide sequence ID" value="NZ_CP051428.1"/>
</dbReference>
<dbReference type="PROSITE" id="PS00041">
    <property type="entry name" value="HTH_ARAC_FAMILY_1"/>
    <property type="match status" value="1"/>
</dbReference>
<reference evidence="5 6" key="1">
    <citation type="submission" date="2020-04" db="EMBL/GenBank/DDBJ databases">
        <title>Novel Paenibacillus strain UniB2 isolated from commercial digestive syrup.</title>
        <authorList>
            <person name="Thorat V."/>
            <person name="Kirdat K."/>
            <person name="Tiwarekar B."/>
            <person name="Yadav A."/>
        </authorList>
    </citation>
    <scope>NUCLEOTIDE SEQUENCE [LARGE SCALE GENOMIC DNA]</scope>
    <source>
        <strain evidence="5 6">UniB2</strain>
    </source>
</reference>
<dbReference type="InterPro" id="IPR011051">
    <property type="entry name" value="RmlC_Cupin_sf"/>
</dbReference>
<dbReference type="InterPro" id="IPR020449">
    <property type="entry name" value="Tscrpt_reg_AraC-type_HTH"/>
</dbReference>
<dbReference type="CDD" id="cd02208">
    <property type="entry name" value="cupin_RmlC-like"/>
    <property type="match status" value="1"/>
</dbReference>
<dbReference type="Gene3D" id="2.60.120.10">
    <property type="entry name" value="Jelly Rolls"/>
    <property type="match status" value="1"/>
</dbReference>
<accession>A0A6H2H0S5</accession>
<dbReference type="GO" id="GO:0003700">
    <property type="term" value="F:DNA-binding transcription factor activity"/>
    <property type="evidence" value="ECO:0007669"/>
    <property type="project" value="InterPro"/>
</dbReference>
<evidence type="ECO:0000256" key="2">
    <source>
        <dbReference type="ARBA" id="ARBA00023125"/>
    </source>
</evidence>
<dbReference type="Gene3D" id="1.10.10.60">
    <property type="entry name" value="Homeodomain-like"/>
    <property type="match status" value="1"/>
</dbReference>
<dbReference type="GO" id="GO:0043565">
    <property type="term" value="F:sequence-specific DNA binding"/>
    <property type="evidence" value="ECO:0007669"/>
    <property type="project" value="InterPro"/>
</dbReference>
<proteinExistence type="predicted"/>
<evidence type="ECO:0000313" key="5">
    <source>
        <dbReference type="EMBL" id="QJC53291.1"/>
    </source>
</evidence>
<dbReference type="KEGG" id="palr:HGI30_18055"/>
<protein>
    <submittedName>
        <fullName evidence="5">AraC family transcriptional regulator</fullName>
    </submittedName>
</protein>
<keyword evidence="3" id="KW-0804">Transcription</keyword>
<evidence type="ECO:0000313" key="6">
    <source>
        <dbReference type="Proteomes" id="UP000502136"/>
    </source>
</evidence>
<dbReference type="Proteomes" id="UP000502136">
    <property type="component" value="Chromosome"/>
</dbReference>
<dbReference type="InterPro" id="IPR018060">
    <property type="entry name" value="HTH_AraC"/>
</dbReference>
<dbReference type="PANTHER" id="PTHR43280">
    <property type="entry name" value="ARAC-FAMILY TRANSCRIPTIONAL REGULATOR"/>
    <property type="match status" value="1"/>
</dbReference>
<dbReference type="AlphaFoldDB" id="A0A6H2H0S5"/>
<dbReference type="PRINTS" id="PR00032">
    <property type="entry name" value="HTHARAC"/>
</dbReference>
<dbReference type="Pfam" id="PF12833">
    <property type="entry name" value="HTH_18"/>
    <property type="match status" value="1"/>
</dbReference>
<dbReference type="InterPro" id="IPR018062">
    <property type="entry name" value="HTH_AraC-typ_CS"/>
</dbReference>
<keyword evidence="1" id="KW-0805">Transcription regulation</keyword>
<name>A0A6H2H0S5_9BACL</name>
<keyword evidence="2" id="KW-0238">DNA-binding</keyword>
<evidence type="ECO:0000259" key="4">
    <source>
        <dbReference type="PROSITE" id="PS01124"/>
    </source>
</evidence>
<dbReference type="InterPro" id="IPR003313">
    <property type="entry name" value="AraC-bd"/>
</dbReference>
<evidence type="ECO:0000256" key="1">
    <source>
        <dbReference type="ARBA" id="ARBA00023015"/>
    </source>
</evidence>
<dbReference type="SUPFAM" id="SSF51182">
    <property type="entry name" value="RmlC-like cupins"/>
    <property type="match status" value="1"/>
</dbReference>
<dbReference type="PANTHER" id="PTHR43280:SF28">
    <property type="entry name" value="HTH-TYPE TRANSCRIPTIONAL ACTIVATOR RHAS"/>
    <property type="match status" value="1"/>
</dbReference>
<evidence type="ECO:0000256" key="3">
    <source>
        <dbReference type="ARBA" id="ARBA00023163"/>
    </source>
</evidence>
<dbReference type="SUPFAM" id="SSF46689">
    <property type="entry name" value="Homeodomain-like"/>
    <property type="match status" value="2"/>
</dbReference>
<dbReference type="InterPro" id="IPR009057">
    <property type="entry name" value="Homeodomain-like_sf"/>
</dbReference>
<feature type="domain" description="HTH araC/xylS-type" evidence="4">
    <location>
        <begin position="187"/>
        <end position="285"/>
    </location>
</feature>
<sequence length="292" mass="32191">MDRYRESAARLNGRIVEAQAGGERFVIHYWGADGRLPSNPVHKHSFFEACYVLGGTGTYRDGDAVHELYGGVLFLSRPGIEHQIVTEEGLAIVFVAFELDESGTEPEAAASWRELERSAQPVRTGASGTPSAQLWESLLIREDGRFPLPESALAPAASALLASFRTLFGEKHARTVPSSPRPSQLLRRAKLYIRDNLSGPLSLGDVASALHVSERQLSRLFSGGIHESFSGHVRRERIREAARLLARDELPIKEIAERTGFSSVHYFTRTFRAVKGTPPGEFRKRAGLNSAD</sequence>